<evidence type="ECO:0000313" key="2">
    <source>
        <dbReference type="Proteomes" id="UP000677244"/>
    </source>
</evidence>
<comment type="caution">
    <text evidence="1">The sequence shown here is derived from an EMBL/GenBank/DDBJ whole genome shotgun (WGS) entry which is preliminary data.</text>
</comment>
<protein>
    <recommendedName>
        <fullName evidence="3">DUF4488 domain-containing protein</fullName>
    </recommendedName>
</protein>
<gene>
    <name evidence="1" type="ORF">J7I42_30585</name>
</gene>
<accession>A0ABS3Z3D8</accession>
<reference evidence="1 2" key="1">
    <citation type="submission" date="2021-03" db="EMBL/GenBank/DDBJ databases">
        <title>Assistant Professor.</title>
        <authorList>
            <person name="Huq M.A."/>
        </authorList>
    </citation>
    <scope>NUCLEOTIDE SEQUENCE [LARGE SCALE GENOMIC DNA]</scope>
    <source>
        <strain evidence="1 2">MAH-29</strain>
    </source>
</reference>
<sequence>MILDRMAIKSLSMAIVLWFVTMQVKSQQLTDSPAISNNTIVGVWQANTDVVASALKVNFQFFKDGRFIYNTDSYNALNPLISIIGVYKIEKNILYLKIQSTKQLTGFKIAASEPAFQFGSFQIDGGKITTIKQNDTDYDEHEIKAMADKKAPKKKVIKIDSETYYKVSDNPDKFSK</sequence>
<evidence type="ECO:0000313" key="1">
    <source>
        <dbReference type="EMBL" id="MBO9204675.1"/>
    </source>
</evidence>
<name>A0ABS3Z3D8_9BACT</name>
<evidence type="ECO:0008006" key="3">
    <source>
        <dbReference type="Google" id="ProtNLM"/>
    </source>
</evidence>
<dbReference type="Proteomes" id="UP000677244">
    <property type="component" value="Unassembled WGS sequence"/>
</dbReference>
<keyword evidence="2" id="KW-1185">Reference proteome</keyword>
<organism evidence="1 2">
    <name type="scientific">Niastella soli</name>
    <dbReference type="NCBI Taxonomy" id="2821487"/>
    <lineage>
        <taxon>Bacteria</taxon>
        <taxon>Pseudomonadati</taxon>
        <taxon>Bacteroidota</taxon>
        <taxon>Chitinophagia</taxon>
        <taxon>Chitinophagales</taxon>
        <taxon>Chitinophagaceae</taxon>
        <taxon>Niastella</taxon>
    </lineage>
</organism>
<proteinExistence type="predicted"/>
<dbReference type="EMBL" id="JAGHKO010000014">
    <property type="protein sequence ID" value="MBO9204675.1"/>
    <property type="molecule type" value="Genomic_DNA"/>
</dbReference>